<dbReference type="NCBIfam" id="NF033537">
    <property type="entry name" value="lasso_biosyn_B2"/>
    <property type="match status" value="1"/>
</dbReference>
<dbReference type="AlphaFoldDB" id="A0A1P8EN82"/>
<organism evidence="2 3">
    <name type="scientific">Acinetobacter soli</name>
    <dbReference type="NCBI Taxonomy" id="487316"/>
    <lineage>
        <taxon>Bacteria</taxon>
        <taxon>Pseudomonadati</taxon>
        <taxon>Pseudomonadota</taxon>
        <taxon>Gammaproteobacteria</taxon>
        <taxon>Moraxellales</taxon>
        <taxon>Moraxellaceae</taxon>
        <taxon>Acinetobacter</taxon>
    </lineage>
</organism>
<dbReference type="Proteomes" id="UP000185674">
    <property type="component" value="Plasmid pGFJ2"/>
</dbReference>
<proteinExistence type="predicted"/>
<sequence length="219" mass="25243">MYKFNNNIKVAMCEKDLVILDTINDTYSIINDIEINSLNKFLKGIYNSELQLLLDENLLFKSNSGYDQVVQQKLIGFFEQRWITPTVSSNAKIYKIKFEILIEILKINSKLQKLDFESIGRALSSVTTNKSICKNKELLMKIIISNLNNLFILDISDNKCLAYSFILSKILKTYGINAKLLIGVRTRPFFSHAWVEVDDKVISDVQLEKDNLAIILEYL</sequence>
<reference evidence="2 3" key="1">
    <citation type="submission" date="2016-08" db="EMBL/GenBank/DDBJ databases">
        <title>Complete genome sequence of Acinetobacter baylyi strain GFJ2.</title>
        <authorList>
            <person name="Tabata M."/>
            <person name="Kuboki S."/>
            <person name="Gibu N."/>
            <person name="Kinouchi Y."/>
            <person name="Vangnai A."/>
            <person name="Kasai D."/>
            <person name="Fukuda M."/>
        </authorList>
    </citation>
    <scope>NUCLEOTIDE SEQUENCE [LARGE SCALE GENOMIC DNA]</scope>
    <source>
        <strain evidence="2 3">GFJ2</strain>
        <plasmid evidence="3">Plasmid pgfj2</plasmid>
    </source>
</reference>
<gene>
    <name evidence="2" type="ORF">BEN76_16760</name>
</gene>
<geneLocation type="plasmid" evidence="3">
    <name>pgfj2</name>
</geneLocation>
<keyword evidence="2" id="KW-0614">Plasmid</keyword>
<dbReference type="InterPro" id="IPR053521">
    <property type="entry name" value="McjB-like"/>
</dbReference>
<accession>A0A1P8EN82</accession>
<evidence type="ECO:0000259" key="1">
    <source>
        <dbReference type="Pfam" id="PF13471"/>
    </source>
</evidence>
<feature type="domain" description="Microcin J25-processing protein McjB C-terminal" evidence="1">
    <location>
        <begin position="156"/>
        <end position="215"/>
    </location>
</feature>
<dbReference type="KEGG" id="asol:BEN76_16760"/>
<dbReference type="Pfam" id="PF13471">
    <property type="entry name" value="Transglut_core3"/>
    <property type="match status" value="1"/>
</dbReference>
<dbReference type="EMBL" id="CP016898">
    <property type="protein sequence ID" value="APV37700.1"/>
    <property type="molecule type" value="Genomic_DNA"/>
</dbReference>
<evidence type="ECO:0000313" key="2">
    <source>
        <dbReference type="EMBL" id="APV37700.1"/>
    </source>
</evidence>
<dbReference type="RefSeq" id="WP_076033708.1">
    <property type="nucleotide sequence ID" value="NZ_CP016898.1"/>
</dbReference>
<dbReference type="InterPro" id="IPR032708">
    <property type="entry name" value="McjB_C"/>
</dbReference>
<name>A0A1P8EN82_9GAMM</name>
<evidence type="ECO:0000313" key="3">
    <source>
        <dbReference type="Proteomes" id="UP000185674"/>
    </source>
</evidence>
<protein>
    <submittedName>
        <fullName evidence="2">Microcin J25-processing protein mcjB</fullName>
    </submittedName>
</protein>